<keyword evidence="11" id="KW-1185">Reference proteome</keyword>
<dbReference type="GO" id="GO:0005576">
    <property type="term" value="C:extracellular region"/>
    <property type="evidence" value="ECO:0007669"/>
    <property type="project" value="UniProtKB-SubCell"/>
</dbReference>
<evidence type="ECO:0000259" key="9">
    <source>
        <dbReference type="Pfam" id="PF03443"/>
    </source>
</evidence>
<evidence type="ECO:0000256" key="3">
    <source>
        <dbReference type="ARBA" id="ARBA00022525"/>
    </source>
</evidence>
<feature type="domain" description="Auxiliary Activity family 9 catalytic" evidence="9">
    <location>
        <begin position="18"/>
        <end position="211"/>
    </location>
</feature>
<feature type="chain" id="PRO_5012600791" description="AA9 family lytic polysaccharide monooxygenase" evidence="8">
    <location>
        <begin position="18"/>
        <end position="353"/>
    </location>
</feature>
<feature type="compositionally biased region" description="Low complexity" evidence="7">
    <location>
        <begin position="285"/>
        <end position="326"/>
    </location>
</feature>
<keyword evidence="5" id="KW-0325">Glycoprotein</keyword>
<dbReference type="AlphaFoldDB" id="A0A218YVM9"/>
<evidence type="ECO:0000256" key="5">
    <source>
        <dbReference type="ARBA" id="ARBA00023180"/>
    </source>
</evidence>
<dbReference type="STRING" id="503106.A0A218YVM9"/>
<dbReference type="GO" id="GO:0008810">
    <property type="term" value="F:cellulase activity"/>
    <property type="evidence" value="ECO:0007669"/>
    <property type="project" value="UniProtKB-UniRule"/>
</dbReference>
<evidence type="ECO:0000256" key="6">
    <source>
        <dbReference type="RuleBase" id="RU368122"/>
    </source>
</evidence>
<keyword evidence="6" id="KW-0136">Cellulose degradation</keyword>
<evidence type="ECO:0000256" key="2">
    <source>
        <dbReference type="ARBA" id="ARBA00004613"/>
    </source>
</evidence>
<comment type="function">
    <text evidence="6">Lytic polysaccharide monooxygenase (LMPO) that depolymerizes crystalline and amorphous polysaccharides via the oxidation of scissile alpha- or beta-(1-4)-glycosidic bonds, yielding C1 and/or C4 oxidation products. Catalysis by LPMOs requires the reduction of the active-site copper from Cu(II) to Cu(I) by a reducing agent and H(2)O(2) or O(2) as a cosubstrate.</text>
</comment>
<accession>A0A218YVM9</accession>
<evidence type="ECO:0000256" key="4">
    <source>
        <dbReference type="ARBA" id="ARBA00023157"/>
    </source>
</evidence>
<keyword evidence="8" id="KW-0732">Signal</keyword>
<feature type="compositionally biased region" description="Pro residues" evidence="7">
    <location>
        <begin position="232"/>
        <end position="248"/>
    </location>
</feature>
<dbReference type="GO" id="GO:0030248">
    <property type="term" value="F:cellulose binding"/>
    <property type="evidence" value="ECO:0007669"/>
    <property type="project" value="UniProtKB-UniRule"/>
</dbReference>
<dbReference type="PANTHER" id="PTHR33353">
    <property type="entry name" value="PUTATIVE (AFU_ORTHOLOGUE AFUA_1G12560)-RELATED"/>
    <property type="match status" value="1"/>
</dbReference>
<dbReference type="PANTHER" id="PTHR33353:SF1">
    <property type="entry name" value="ENDO-BETA-1,4-GLUCANASE D"/>
    <property type="match status" value="1"/>
</dbReference>
<dbReference type="EMBL" id="MZNU01000373">
    <property type="protein sequence ID" value="OWO98973.1"/>
    <property type="molecule type" value="Genomic_DNA"/>
</dbReference>
<name>A0A218YVM9_9HELO</name>
<dbReference type="OrthoDB" id="4849160at2759"/>
<protein>
    <recommendedName>
        <fullName evidence="6">AA9 family lytic polysaccharide monooxygenase</fullName>
        <ecNumber evidence="6">1.14.99.56</ecNumber>
    </recommendedName>
    <alternativeName>
        <fullName evidence="6">Endo-beta-1,4-glucanase</fullName>
    </alternativeName>
    <alternativeName>
        <fullName evidence="6">Glycosyl hydrolase 61 family protein</fullName>
    </alternativeName>
</protein>
<dbReference type="InParanoid" id="A0A218YVM9"/>
<feature type="region of interest" description="Disordered" evidence="7">
    <location>
        <begin position="277"/>
        <end position="353"/>
    </location>
</feature>
<dbReference type="Gene3D" id="2.70.50.70">
    <property type="match status" value="1"/>
</dbReference>
<dbReference type="InterPro" id="IPR049892">
    <property type="entry name" value="AA9"/>
</dbReference>
<keyword evidence="6" id="KW-0624">Polysaccharide degradation</keyword>
<comment type="domain">
    <text evidence="6">Has a modular structure: an endo-beta-1,4-glucanase catalytic module at the N-terminus, a linker rich in serines and threonines, and a C-terminal carbohydrate-binding module (CBM).</text>
</comment>
<keyword evidence="3 6" id="KW-0964">Secreted</keyword>
<proteinExistence type="predicted"/>
<reference evidence="10 11" key="1">
    <citation type="submission" date="2017-04" db="EMBL/GenBank/DDBJ databases">
        <title>Draft genome sequence of Marssonina coronaria NL1: causal agent of apple blotch.</title>
        <authorList>
            <person name="Cheng Q."/>
        </authorList>
    </citation>
    <scope>NUCLEOTIDE SEQUENCE [LARGE SCALE GENOMIC DNA]</scope>
    <source>
        <strain evidence="10 11">NL1</strain>
    </source>
</reference>
<evidence type="ECO:0000256" key="7">
    <source>
        <dbReference type="SAM" id="MobiDB-lite"/>
    </source>
</evidence>
<gene>
    <name evidence="10" type="ORF">B2J93_6123</name>
</gene>
<sequence length="353" mass="35802">MLSNLAVVASLLSVGSAHQNFHQFWVNDVSPGYQVSIRMPPSNNPVTDLTSNDLACNVNGNVVPSSVNTTAANEGDSIKVKWDSSSHPGPISHFLFGPVEDASQATGVGSWFKIDELSSENGTWANVIMGAQDMTYTFKLPTGLQTGEYLLRSEMLALHGSQTVGGGQFYIGCAQLKITGTGSGAFSPQIELPGAYKADDANILIPNFYNGFDISTYRAPGGPVATAGGSPGPVPASAPTSAPTPAPTSAPASALAAPSTPPPAVLPASTYPAVPMDSVPPVEPTPAASSAAPTSAGPKSACKPKTTSAAPSKKAACKPKTTSAAPSRKAACKAKTTPTTLMTATKSASASAL</sequence>
<evidence type="ECO:0000313" key="10">
    <source>
        <dbReference type="EMBL" id="OWO98973.1"/>
    </source>
</evidence>
<keyword evidence="6" id="KW-0119">Carbohydrate metabolism</keyword>
<evidence type="ECO:0000313" key="11">
    <source>
        <dbReference type="Proteomes" id="UP000242519"/>
    </source>
</evidence>
<organism evidence="10 11">
    <name type="scientific">Diplocarpon coronariae</name>
    <dbReference type="NCBI Taxonomy" id="2795749"/>
    <lineage>
        <taxon>Eukaryota</taxon>
        <taxon>Fungi</taxon>
        <taxon>Dikarya</taxon>
        <taxon>Ascomycota</taxon>
        <taxon>Pezizomycotina</taxon>
        <taxon>Leotiomycetes</taxon>
        <taxon>Helotiales</taxon>
        <taxon>Drepanopezizaceae</taxon>
        <taxon>Diplocarpon</taxon>
    </lineage>
</organism>
<comment type="cofactor">
    <cofactor evidence="1">
        <name>Cu(2+)</name>
        <dbReference type="ChEBI" id="CHEBI:29036"/>
    </cofactor>
</comment>
<feature type="compositionally biased region" description="Low complexity" evidence="7">
    <location>
        <begin position="249"/>
        <end position="258"/>
    </location>
</feature>
<dbReference type="CDD" id="cd21175">
    <property type="entry name" value="LPMO_AA9"/>
    <property type="match status" value="1"/>
</dbReference>
<evidence type="ECO:0000256" key="8">
    <source>
        <dbReference type="SAM" id="SignalP"/>
    </source>
</evidence>
<comment type="caution">
    <text evidence="10">The sequence shown here is derived from an EMBL/GenBank/DDBJ whole genome shotgun (WGS) entry which is preliminary data.</text>
</comment>
<dbReference type="GO" id="GO:0030245">
    <property type="term" value="P:cellulose catabolic process"/>
    <property type="evidence" value="ECO:0007669"/>
    <property type="project" value="UniProtKB-UniRule"/>
</dbReference>
<comment type="catalytic activity">
    <reaction evidence="6">
        <text>[(1-&gt;4)-beta-D-glucosyl]n+m + reduced acceptor + O2 = 4-dehydro-beta-D-glucosyl-[(1-&gt;4)-beta-D-glucosyl]n-1 + [(1-&gt;4)-beta-D-glucosyl]m + acceptor + H2O.</text>
        <dbReference type="EC" id="1.14.99.56"/>
    </reaction>
</comment>
<feature type="compositionally biased region" description="Low complexity" evidence="7">
    <location>
        <begin position="333"/>
        <end position="353"/>
    </location>
</feature>
<evidence type="ECO:0000256" key="1">
    <source>
        <dbReference type="ARBA" id="ARBA00001973"/>
    </source>
</evidence>
<feature type="region of interest" description="Disordered" evidence="7">
    <location>
        <begin position="225"/>
        <end position="262"/>
    </location>
</feature>
<dbReference type="EC" id="1.14.99.56" evidence="6"/>
<feature type="signal peptide" evidence="8">
    <location>
        <begin position="1"/>
        <end position="17"/>
    </location>
</feature>
<dbReference type="Pfam" id="PF03443">
    <property type="entry name" value="AA9"/>
    <property type="match status" value="1"/>
</dbReference>
<keyword evidence="4 6" id="KW-1015">Disulfide bond</keyword>
<dbReference type="Proteomes" id="UP000242519">
    <property type="component" value="Unassembled WGS sequence"/>
</dbReference>
<comment type="subcellular location">
    <subcellularLocation>
        <location evidence="2 6">Secreted</location>
    </subcellularLocation>
</comment>
<dbReference type="InterPro" id="IPR005103">
    <property type="entry name" value="AA9_LPMO"/>
</dbReference>